<evidence type="ECO:0000313" key="3">
    <source>
        <dbReference type="Proteomes" id="UP000035540"/>
    </source>
</evidence>
<keyword evidence="3" id="KW-1185">Reference proteome</keyword>
<feature type="domain" description="ChsH2 C-terminal OB-fold" evidence="1">
    <location>
        <begin position="3"/>
        <end position="54"/>
    </location>
</feature>
<evidence type="ECO:0000313" key="2">
    <source>
        <dbReference type="EMBL" id="AKK07523.1"/>
    </source>
</evidence>
<dbReference type="KEGG" id="cted:CTEST_00265"/>
<name>A0A0G3H6Q5_9CORY</name>
<dbReference type="InterPro" id="IPR002878">
    <property type="entry name" value="ChsH2_C"/>
</dbReference>
<sequence>MSATIFTYTIVRTPPQGFDGAPYCVAIVDQDGTLETARVSGYTDGRQIAIGDELDRLEAPDEHGAYYRLRG</sequence>
<proteinExistence type="predicted"/>
<dbReference type="InterPro" id="IPR012340">
    <property type="entry name" value="NA-bd_OB-fold"/>
</dbReference>
<dbReference type="Proteomes" id="UP000035540">
    <property type="component" value="Chromosome"/>
</dbReference>
<accession>A0A0G3H6Q5</accession>
<dbReference type="STRING" id="136857.CTEST_00265"/>
<organism evidence="2 3">
    <name type="scientific">Corynebacterium testudinoris</name>
    <dbReference type="NCBI Taxonomy" id="136857"/>
    <lineage>
        <taxon>Bacteria</taxon>
        <taxon>Bacillati</taxon>
        <taxon>Actinomycetota</taxon>
        <taxon>Actinomycetes</taxon>
        <taxon>Mycobacteriales</taxon>
        <taxon>Corynebacteriaceae</taxon>
        <taxon>Corynebacterium</taxon>
    </lineage>
</organism>
<dbReference type="RefSeq" id="WP_047252027.1">
    <property type="nucleotide sequence ID" value="NZ_CP011545.1"/>
</dbReference>
<protein>
    <recommendedName>
        <fullName evidence="1">ChsH2 C-terminal OB-fold domain-containing protein</fullName>
    </recommendedName>
</protein>
<dbReference type="Pfam" id="PF01796">
    <property type="entry name" value="OB_ChsH2_C"/>
    <property type="match status" value="1"/>
</dbReference>
<evidence type="ECO:0000259" key="1">
    <source>
        <dbReference type="Pfam" id="PF01796"/>
    </source>
</evidence>
<dbReference type="SUPFAM" id="SSF50249">
    <property type="entry name" value="Nucleic acid-binding proteins"/>
    <property type="match status" value="1"/>
</dbReference>
<reference evidence="3" key="2">
    <citation type="submission" date="2015-05" db="EMBL/GenBank/DDBJ databases">
        <title>Complete genome sequence of Corynebacterium testudinoris DSM 44614, recovered from necrotic lesions in the mouth of a tortoise.</title>
        <authorList>
            <person name="Ruckert C."/>
            <person name="Albersmeier A."/>
            <person name="Winkler A."/>
            <person name="Tauch A."/>
        </authorList>
    </citation>
    <scope>NUCLEOTIDE SEQUENCE [LARGE SCALE GENOMIC DNA]</scope>
    <source>
        <strain evidence="3">DSM 44614</strain>
    </source>
</reference>
<dbReference type="PATRIC" id="fig|136857.5.peg.50"/>
<dbReference type="OrthoDB" id="4412414at2"/>
<dbReference type="AlphaFoldDB" id="A0A0G3H6Q5"/>
<dbReference type="EMBL" id="CP011545">
    <property type="protein sequence ID" value="AKK07523.1"/>
    <property type="molecule type" value="Genomic_DNA"/>
</dbReference>
<gene>
    <name evidence="2" type="ORF">CTEST_00265</name>
</gene>
<reference evidence="2 3" key="1">
    <citation type="journal article" date="2015" name="Genome Announc.">
        <title>Complete Genome Sequence of the Type Strain Corynebacterium testudinoris DSM 44614, Recovered from Necrotic Lesions in the Mouth of a Tortoise.</title>
        <authorList>
            <person name="Ruckert C."/>
            <person name="Kriete M."/>
            <person name="Jaenicke S."/>
            <person name="Winkler A."/>
            <person name="Tauch A."/>
        </authorList>
    </citation>
    <scope>NUCLEOTIDE SEQUENCE [LARGE SCALE GENOMIC DNA]</scope>
    <source>
        <strain evidence="2 3">DSM 44614</strain>
    </source>
</reference>